<sequence>MHKNEYQSEIKELVNEKDTHQVGSDLKARLQDLGNKLVKNVVEKGIIDVTQELEDTSKLPYLDVMVWRTGVGSPITS</sequence>
<comment type="caution">
    <text evidence="1">The sequence shown here is derived from an EMBL/GenBank/DDBJ whole genome shotgun (WGS) entry which is preliminary data.</text>
</comment>
<accession>A0A4C1VHF7</accession>
<organism evidence="1 2">
    <name type="scientific">Eumeta variegata</name>
    <name type="common">Bagworm moth</name>
    <name type="synonym">Eumeta japonica</name>
    <dbReference type="NCBI Taxonomy" id="151549"/>
    <lineage>
        <taxon>Eukaryota</taxon>
        <taxon>Metazoa</taxon>
        <taxon>Ecdysozoa</taxon>
        <taxon>Arthropoda</taxon>
        <taxon>Hexapoda</taxon>
        <taxon>Insecta</taxon>
        <taxon>Pterygota</taxon>
        <taxon>Neoptera</taxon>
        <taxon>Endopterygota</taxon>
        <taxon>Lepidoptera</taxon>
        <taxon>Glossata</taxon>
        <taxon>Ditrysia</taxon>
        <taxon>Tineoidea</taxon>
        <taxon>Psychidae</taxon>
        <taxon>Oiketicinae</taxon>
        <taxon>Eumeta</taxon>
    </lineage>
</organism>
<gene>
    <name evidence="1" type="ORF">EVAR_96150_1</name>
</gene>
<evidence type="ECO:0000313" key="1">
    <source>
        <dbReference type="EMBL" id="GBP38548.1"/>
    </source>
</evidence>
<dbReference type="Proteomes" id="UP000299102">
    <property type="component" value="Unassembled WGS sequence"/>
</dbReference>
<protein>
    <submittedName>
        <fullName evidence="1">Uncharacterized protein</fullName>
    </submittedName>
</protein>
<proteinExistence type="predicted"/>
<dbReference type="AlphaFoldDB" id="A0A4C1VHF7"/>
<evidence type="ECO:0000313" key="2">
    <source>
        <dbReference type="Proteomes" id="UP000299102"/>
    </source>
</evidence>
<keyword evidence="2" id="KW-1185">Reference proteome</keyword>
<reference evidence="1 2" key="1">
    <citation type="journal article" date="2019" name="Commun. Biol.">
        <title>The bagworm genome reveals a unique fibroin gene that provides high tensile strength.</title>
        <authorList>
            <person name="Kono N."/>
            <person name="Nakamura H."/>
            <person name="Ohtoshi R."/>
            <person name="Tomita M."/>
            <person name="Numata K."/>
            <person name="Arakawa K."/>
        </authorList>
    </citation>
    <scope>NUCLEOTIDE SEQUENCE [LARGE SCALE GENOMIC DNA]</scope>
</reference>
<name>A0A4C1VHF7_EUMVA</name>
<dbReference type="EMBL" id="BGZK01000351">
    <property type="protein sequence ID" value="GBP38548.1"/>
    <property type="molecule type" value="Genomic_DNA"/>
</dbReference>